<dbReference type="RefSeq" id="WP_164483944.1">
    <property type="nucleotide sequence ID" value="NZ_JBHLWF010000082.1"/>
</dbReference>
<dbReference type="InterPro" id="IPR003661">
    <property type="entry name" value="HisK_dim/P_dom"/>
</dbReference>
<dbReference type="FunFam" id="3.30.565.10:FF:000006">
    <property type="entry name" value="Sensor histidine kinase WalK"/>
    <property type="match status" value="1"/>
</dbReference>
<dbReference type="SMART" id="SM00387">
    <property type="entry name" value="HATPase_c"/>
    <property type="match status" value="1"/>
</dbReference>
<dbReference type="InterPro" id="IPR005467">
    <property type="entry name" value="His_kinase_dom"/>
</dbReference>
<dbReference type="SUPFAM" id="SSF55874">
    <property type="entry name" value="ATPase domain of HSP90 chaperone/DNA topoisomerase II/histidine kinase"/>
    <property type="match status" value="1"/>
</dbReference>
<feature type="domain" description="Histidine kinase" evidence="7">
    <location>
        <begin position="375"/>
        <end position="591"/>
    </location>
</feature>
<evidence type="ECO:0000256" key="5">
    <source>
        <dbReference type="ARBA" id="ARBA00022777"/>
    </source>
</evidence>
<dbReference type="AlphaFoldDB" id="A0A4R3L6D2"/>
<dbReference type="InterPro" id="IPR036097">
    <property type="entry name" value="HisK_dim/P_sf"/>
</dbReference>
<evidence type="ECO:0000256" key="2">
    <source>
        <dbReference type="ARBA" id="ARBA00012438"/>
    </source>
</evidence>
<dbReference type="PANTHER" id="PTHR42878">
    <property type="entry name" value="TWO-COMPONENT HISTIDINE KINASE"/>
    <property type="match status" value="1"/>
</dbReference>
<evidence type="ECO:0000256" key="4">
    <source>
        <dbReference type="ARBA" id="ARBA00022679"/>
    </source>
</evidence>
<evidence type="ECO:0000256" key="6">
    <source>
        <dbReference type="SAM" id="Phobius"/>
    </source>
</evidence>
<dbReference type="CDD" id="cd00082">
    <property type="entry name" value="HisKA"/>
    <property type="match status" value="1"/>
</dbReference>
<dbReference type="PRINTS" id="PR00344">
    <property type="entry name" value="BCTRLSENSOR"/>
</dbReference>
<organism evidence="8 9">
    <name type="scientific">Pseudofulvimonas gallinarii</name>
    <dbReference type="NCBI Taxonomy" id="634155"/>
    <lineage>
        <taxon>Bacteria</taxon>
        <taxon>Pseudomonadati</taxon>
        <taxon>Pseudomonadota</taxon>
        <taxon>Gammaproteobacteria</taxon>
        <taxon>Lysobacterales</taxon>
        <taxon>Rhodanobacteraceae</taxon>
        <taxon>Pseudofulvimonas</taxon>
    </lineage>
</organism>
<keyword evidence="6" id="KW-1133">Transmembrane helix</keyword>
<keyword evidence="5" id="KW-0418">Kinase</keyword>
<dbReference type="GO" id="GO:0005886">
    <property type="term" value="C:plasma membrane"/>
    <property type="evidence" value="ECO:0007669"/>
    <property type="project" value="UniProtKB-ARBA"/>
</dbReference>
<dbReference type="Proteomes" id="UP000294599">
    <property type="component" value="Unassembled WGS sequence"/>
</dbReference>
<evidence type="ECO:0000256" key="1">
    <source>
        <dbReference type="ARBA" id="ARBA00000085"/>
    </source>
</evidence>
<dbReference type="PANTHER" id="PTHR42878:SF15">
    <property type="entry name" value="BACTERIOPHYTOCHROME"/>
    <property type="match status" value="1"/>
</dbReference>
<dbReference type="SUPFAM" id="SSF47384">
    <property type="entry name" value="Homodimeric domain of signal transducing histidine kinase"/>
    <property type="match status" value="1"/>
</dbReference>
<gene>
    <name evidence="8" type="ORF">EDC25_12028</name>
</gene>
<dbReference type="Gene3D" id="3.30.565.10">
    <property type="entry name" value="Histidine kinase-like ATPase, C-terminal domain"/>
    <property type="match status" value="1"/>
</dbReference>
<dbReference type="InterPro" id="IPR003594">
    <property type="entry name" value="HATPase_dom"/>
</dbReference>
<comment type="catalytic activity">
    <reaction evidence="1">
        <text>ATP + protein L-histidine = ADP + protein N-phospho-L-histidine.</text>
        <dbReference type="EC" id="2.7.13.3"/>
    </reaction>
</comment>
<accession>A0A4R3L6D2</accession>
<dbReference type="Pfam" id="PF05227">
    <property type="entry name" value="CHASE3"/>
    <property type="match status" value="1"/>
</dbReference>
<dbReference type="Pfam" id="PF02518">
    <property type="entry name" value="HATPase_c"/>
    <property type="match status" value="1"/>
</dbReference>
<dbReference type="InterPro" id="IPR036890">
    <property type="entry name" value="HATPase_C_sf"/>
</dbReference>
<name>A0A4R3L6D2_9GAMM</name>
<dbReference type="InterPro" id="IPR050351">
    <property type="entry name" value="BphY/WalK/GraS-like"/>
</dbReference>
<keyword evidence="3" id="KW-0597">Phosphoprotein</keyword>
<evidence type="ECO:0000313" key="8">
    <source>
        <dbReference type="EMBL" id="TCS95139.1"/>
    </source>
</evidence>
<dbReference type="Pfam" id="PF00512">
    <property type="entry name" value="HisKA"/>
    <property type="match status" value="1"/>
</dbReference>
<dbReference type="InterPro" id="IPR007891">
    <property type="entry name" value="CHASE3"/>
</dbReference>
<keyword evidence="4" id="KW-0808">Transferase</keyword>
<dbReference type="Gene3D" id="1.10.287.130">
    <property type="match status" value="1"/>
</dbReference>
<keyword evidence="6" id="KW-0812">Transmembrane</keyword>
<reference evidence="8 9" key="1">
    <citation type="submission" date="2019-03" db="EMBL/GenBank/DDBJ databases">
        <title>Genomic Encyclopedia of Type Strains, Phase IV (KMG-IV): sequencing the most valuable type-strain genomes for metagenomic binning, comparative biology and taxonomic classification.</title>
        <authorList>
            <person name="Goeker M."/>
        </authorList>
    </citation>
    <scope>NUCLEOTIDE SEQUENCE [LARGE SCALE GENOMIC DNA]</scope>
    <source>
        <strain evidence="8 9">DSM 21944</strain>
    </source>
</reference>
<dbReference type="EMBL" id="SMAF01000020">
    <property type="protein sequence ID" value="TCS95139.1"/>
    <property type="molecule type" value="Genomic_DNA"/>
</dbReference>
<dbReference type="SMART" id="SM00388">
    <property type="entry name" value="HisKA"/>
    <property type="match status" value="1"/>
</dbReference>
<dbReference type="SUPFAM" id="SSF55785">
    <property type="entry name" value="PYP-like sensor domain (PAS domain)"/>
    <property type="match status" value="1"/>
</dbReference>
<comment type="caution">
    <text evidence="8">The sequence shown here is derived from an EMBL/GenBank/DDBJ whole genome shotgun (WGS) entry which is preliminary data.</text>
</comment>
<dbReference type="GO" id="GO:0030295">
    <property type="term" value="F:protein kinase activator activity"/>
    <property type="evidence" value="ECO:0007669"/>
    <property type="project" value="TreeGrafter"/>
</dbReference>
<feature type="transmembrane region" description="Helical" evidence="6">
    <location>
        <begin position="184"/>
        <end position="205"/>
    </location>
</feature>
<dbReference type="Gene3D" id="3.30.450.20">
    <property type="entry name" value="PAS domain"/>
    <property type="match status" value="1"/>
</dbReference>
<dbReference type="InterPro" id="IPR004358">
    <property type="entry name" value="Sig_transdc_His_kin-like_C"/>
</dbReference>
<dbReference type="InterPro" id="IPR035965">
    <property type="entry name" value="PAS-like_dom_sf"/>
</dbReference>
<sequence>MPPIIHARDTLRLALQLVAIALVVGVPWLQYMRMLDAMTQSQESVSHAADMISTISTINRNLSDIDSSVVWLALFPGRPGLIEQIEPARESIRAGIAELARLTDDEPAQGARAASYAALIDARQSELDHAVQLIERREISVARELLSNRETTRQLRGISAELRDFELQALGEGRSEAHSSRKHYIVIGTAFATGQLVLLAMIVGLSERQYRRRLQLETRSAYEREQANLILRTIRKPIAMLDQNLRVEMRNPAFQKLYASDQPDITGAPIETIGNGAWSNAAVLQILRDVIALDKELWDYELQQDIPGIGPRIITLNARRMPGSNGQADHVIIGLNDITVARTAEGQIRELNDILNQRVTEVSEANRELEAFSYTVSHDLRAPLRHIVAYALKLERELGDTMSSRSREHLDVIAESARRMDRLIDAMLQHSRLGRGDLHRAAVDMDRLVDEVRSMIDADTEGTPVEWQIDRLPVVHGDASTLRLLWQNLLGNAAKYSAHSEPPRIEVSCRHDIERHEYVFRVADNGVGFEMAYADKLFGMFQRLHSEKEFPGHGIGLANVRRVVARHGGRIWATSTPGEGAVFHFTLPDRVIGSPEGEPS</sequence>
<keyword evidence="6" id="KW-0472">Membrane</keyword>
<keyword evidence="9" id="KW-1185">Reference proteome</keyword>
<protein>
    <recommendedName>
        <fullName evidence="2">histidine kinase</fullName>
        <ecNumber evidence="2">2.7.13.3</ecNumber>
    </recommendedName>
</protein>
<evidence type="ECO:0000256" key="3">
    <source>
        <dbReference type="ARBA" id="ARBA00022553"/>
    </source>
</evidence>
<dbReference type="PROSITE" id="PS50109">
    <property type="entry name" value="HIS_KIN"/>
    <property type="match status" value="1"/>
</dbReference>
<evidence type="ECO:0000313" key="9">
    <source>
        <dbReference type="Proteomes" id="UP000294599"/>
    </source>
</evidence>
<proteinExistence type="predicted"/>
<evidence type="ECO:0000259" key="7">
    <source>
        <dbReference type="PROSITE" id="PS50109"/>
    </source>
</evidence>
<feature type="transmembrane region" description="Helical" evidence="6">
    <location>
        <begin position="13"/>
        <end position="31"/>
    </location>
</feature>
<dbReference type="GO" id="GO:0000156">
    <property type="term" value="F:phosphorelay response regulator activity"/>
    <property type="evidence" value="ECO:0007669"/>
    <property type="project" value="TreeGrafter"/>
</dbReference>
<dbReference type="GO" id="GO:0007234">
    <property type="term" value="P:osmosensory signaling via phosphorelay pathway"/>
    <property type="evidence" value="ECO:0007669"/>
    <property type="project" value="TreeGrafter"/>
</dbReference>
<dbReference type="EC" id="2.7.13.3" evidence="2"/>
<dbReference type="GO" id="GO:0000155">
    <property type="term" value="F:phosphorelay sensor kinase activity"/>
    <property type="evidence" value="ECO:0007669"/>
    <property type="project" value="InterPro"/>
</dbReference>